<dbReference type="GO" id="GO:0016209">
    <property type="term" value="F:antioxidant activity"/>
    <property type="evidence" value="ECO:0007669"/>
    <property type="project" value="InterPro"/>
</dbReference>
<keyword evidence="2" id="KW-0201">Cytochrome c-type biogenesis</keyword>
<accession>A0A5P2FXL6</accession>
<evidence type="ECO:0000259" key="6">
    <source>
        <dbReference type="PROSITE" id="PS51352"/>
    </source>
</evidence>
<keyword evidence="3" id="KW-1015">Disulfide bond</keyword>
<keyword evidence="5" id="KW-0732">Signal</keyword>
<keyword evidence="8" id="KW-1185">Reference proteome</keyword>
<dbReference type="PANTHER" id="PTHR42852:SF6">
    <property type="entry name" value="THIOL:DISULFIDE INTERCHANGE PROTEIN DSBE"/>
    <property type="match status" value="1"/>
</dbReference>
<dbReference type="CDD" id="cd02966">
    <property type="entry name" value="TlpA_like_family"/>
    <property type="match status" value="1"/>
</dbReference>
<evidence type="ECO:0000256" key="1">
    <source>
        <dbReference type="ARBA" id="ARBA00004196"/>
    </source>
</evidence>
<evidence type="ECO:0000256" key="4">
    <source>
        <dbReference type="ARBA" id="ARBA00023284"/>
    </source>
</evidence>
<evidence type="ECO:0000313" key="8">
    <source>
        <dbReference type="Proteomes" id="UP000292424"/>
    </source>
</evidence>
<dbReference type="GO" id="GO:0017004">
    <property type="term" value="P:cytochrome complex assembly"/>
    <property type="evidence" value="ECO:0007669"/>
    <property type="project" value="UniProtKB-KW"/>
</dbReference>
<gene>
    <name evidence="7" type="ORF">E0W69_006190</name>
</gene>
<evidence type="ECO:0000313" key="7">
    <source>
        <dbReference type="EMBL" id="QES88274.1"/>
    </source>
</evidence>
<keyword evidence="4" id="KW-0676">Redox-active center</keyword>
<dbReference type="RefSeq" id="WP_131329161.1">
    <property type="nucleotide sequence ID" value="NZ_CP044016.1"/>
</dbReference>
<evidence type="ECO:0000256" key="5">
    <source>
        <dbReference type="SAM" id="SignalP"/>
    </source>
</evidence>
<protein>
    <submittedName>
        <fullName evidence="7">TlpA family protein disulfide reductase</fullName>
    </submittedName>
</protein>
<feature type="signal peptide" evidence="5">
    <location>
        <begin position="1"/>
        <end position="21"/>
    </location>
</feature>
<dbReference type="Gene3D" id="3.40.30.10">
    <property type="entry name" value="Glutaredoxin"/>
    <property type="match status" value="1"/>
</dbReference>
<dbReference type="OrthoDB" id="793244at2"/>
<dbReference type="AlphaFoldDB" id="A0A5P2FXL6"/>
<dbReference type="InterPro" id="IPR000866">
    <property type="entry name" value="AhpC/TSA"/>
</dbReference>
<dbReference type="KEGG" id="arac:E0W69_006190"/>
<evidence type="ECO:0000256" key="3">
    <source>
        <dbReference type="ARBA" id="ARBA00023157"/>
    </source>
</evidence>
<reference evidence="7 8" key="1">
    <citation type="submission" date="2019-09" db="EMBL/GenBank/DDBJ databases">
        <title>Complete genome sequence of Arachidicoccus sp. B3-10 isolated from apple orchard soil.</title>
        <authorList>
            <person name="Kim H.S."/>
            <person name="Han K.-I."/>
            <person name="Suh M.K."/>
            <person name="Lee K.C."/>
            <person name="Eom M.K."/>
            <person name="Kim J.-S."/>
            <person name="Kang S.W."/>
            <person name="Sin Y."/>
            <person name="Lee J.-S."/>
        </authorList>
    </citation>
    <scope>NUCLEOTIDE SEQUENCE [LARGE SCALE GENOMIC DNA]</scope>
    <source>
        <strain evidence="7 8">B3-10</strain>
    </source>
</reference>
<dbReference type="GO" id="GO:0016491">
    <property type="term" value="F:oxidoreductase activity"/>
    <property type="evidence" value="ECO:0007669"/>
    <property type="project" value="InterPro"/>
</dbReference>
<dbReference type="InterPro" id="IPR036249">
    <property type="entry name" value="Thioredoxin-like_sf"/>
</dbReference>
<comment type="subcellular location">
    <subcellularLocation>
        <location evidence="1">Cell envelope</location>
    </subcellularLocation>
</comment>
<sequence>MFHKFLFLLFITVSFHPFIHAQTQQKDKNKYLHIGDTIPDFEFAISGYKTKAAKMSDFRGKPVILDLWGVHCSSCISGMPHMEQLQKQFGDSIQIILVTRDPTEQVASLKKRSEILQTVQLPFIVGDNTPAKYFDYTFVPQHIWIDKHGVIRSIANAENANVSNIHKFIHQGTTDLKEKKDLLINSEIPLINFWYPYYKKIGVYSYFTPQQQEYETGSSITKHIRSDYGHRTRISNDAITIQNLYIQSFLSRTETKDELAFSNERIICRIKGIKKYYLADSSHAQFTYDLIADSSISPKTIYRYMQAQLDLFLGAQSHLEKIPRPCFVIKADKSKLHINNGNVKRFSKTNQNVYSAQNFVWLWIKDIITNKYNGPTHQVIDETGIAPNTKMDLVFDMNHWDNLPLLNKELAAYGLSVTLEDRMLDCIVIEDAEE</sequence>
<dbReference type="SUPFAM" id="SSF52833">
    <property type="entry name" value="Thioredoxin-like"/>
    <property type="match status" value="1"/>
</dbReference>
<dbReference type="Pfam" id="PF00578">
    <property type="entry name" value="AhpC-TSA"/>
    <property type="match status" value="1"/>
</dbReference>
<dbReference type="PROSITE" id="PS51352">
    <property type="entry name" value="THIOREDOXIN_2"/>
    <property type="match status" value="1"/>
</dbReference>
<evidence type="ECO:0000256" key="2">
    <source>
        <dbReference type="ARBA" id="ARBA00022748"/>
    </source>
</evidence>
<name>A0A5P2FXL6_9BACT</name>
<dbReference type="InterPro" id="IPR050553">
    <property type="entry name" value="Thioredoxin_ResA/DsbE_sf"/>
</dbReference>
<feature type="chain" id="PRO_5024285181" evidence="5">
    <location>
        <begin position="22"/>
        <end position="434"/>
    </location>
</feature>
<organism evidence="7 8">
    <name type="scientific">Rhizosphaericola mali</name>
    <dbReference type="NCBI Taxonomy" id="2545455"/>
    <lineage>
        <taxon>Bacteria</taxon>
        <taxon>Pseudomonadati</taxon>
        <taxon>Bacteroidota</taxon>
        <taxon>Chitinophagia</taxon>
        <taxon>Chitinophagales</taxon>
        <taxon>Chitinophagaceae</taxon>
        <taxon>Rhizosphaericola</taxon>
    </lineage>
</organism>
<dbReference type="InterPro" id="IPR013766">
    <property type="entry name" value="Thioredoxin_domain"/>
</dbReference>
<dbReference type="PANTHER" id="PTHR42852">
    <property type="entry name" value="THIOL:DISULFIDE INTERCHANGE PROTEIN DSBE"/>
    <property type="match status" value="1"/>
</dbReference>
<dbReference type="GO" id="GO:0030313">
    <property type="term" value="C:cell envelope"/>
    <property type="evidence" value="ECO:0007669"/>
    <property type="project" value="UniProtKB-SubCell"/>
</dbReference>
<proteinExistence type="predicted"/>
<dbReference type="EMBL" id="CP044016">
    <property type="protein sequence ID" value="QES88274.1"/>
    <property type="molecule type" value="Genomic_DNA"/>
</dbReference>
<dbReference type="Proteomes" id="UP000292424">
    <property type="component" value="Chromosome"/>
</dbReference>
<feature type="domain" description="Thioredoxin" evidence="6">
    <location>
        <begin position="32"/>
        <end position="174"/>
    </location>
</feature>